<dbReference type="STRING" id="456481.LEPBI_I2496"/>
<evidence type="ECO:0000256" key="8">
    <source>
        <dbReference type="SAM" id="MobiDB-lite"/>
    </source>
</evidence>
<feature type="compositionally biased region" description="Basic and acidic residues" evidence="8">
    <location>
        <begin position="36"/>
        <end position="52"/>
    </location>
</feature>
<dbReference type="BioCyc" id="LBIF456481:LEPBI_RS12315-MONOMER"/>
<proteinExistence type="inferred from homology"/>
<evidence type="ECO:0000256" key="6">
    <source>
        <dbReference type="ARBA" id="ARBA00023014"/>
    </source>
</evidence>
<dbReference type="GO" id="GO:0009055">
    <property type="term" value="F:electron transfer activity"/>
    <property type="evidence" value="ECO:0007669"/>
    <property type="project" value="InterPro"/>
</dbReference>
<dbReference type="PROSITE" id="PS51373">
    <property type="entry name" value="HIPIP"/>
    <property type="match status" value="1"/>
</dbReference>
<dbReference type="EMBL" id="CP000786">
    <property type="protein sequence ID" value="ABZ98583.1"/>
    <property type="molecule type" value="Genomic_DNA"/>
</dbReference>
<feature type="domain" description="High potential iron-sulfur proteins family profile" evidence="9">
    <location>
        <begin position="45"/>
        <end position="125"/>
    </location>
</feature>
<sequence length="125" mass="14047">MMEQFSRKQFVKRLVVLFTTLSLFGGESEIIGKEPKKEEKLIPIPDGEKPVSENDPTAQALGFHHNAKDTDFILFPERKLPQSKNQVCLQCAQFTKLNDGWGKCTILTSGVVSNMGWCSAWSKKS</sequence>
<dbReference type="RefSeq" id="WP_012389444.1">
    <property type="nucleotide sequence ID" value="NC_010602.1"/>
</dbReference>
<evidence type="ECO:0000256" key="2">
    <source>
        <dbReference type="ARBA" id="ARBA00022485"/>
    </source>
</evidence>
<keyword evidence="6 7" id="KW-0411">Iron-sulfur</keyword>
<protein>
    <recommendedName>
        <fullName evidence="7">High-potential iron-sulfur protein</fullName>
        <shortName evidence="7">HiPIP</shortName>
    </recommendedName>
</protein>
<keyword evidence="4 7" id="KW-0249">Electron transport</keyword>
<reference evidence="10 11" key="1">
    <citation type="journal article" date="2008" name="PLoS ONE">
        <title>Genome sequence of the saprophyte Leptospira biflexa provides insights into the evolution of Leptospira and the pathogenesis of leptospirosis.</title>
        <authorList>
            <person name="Picardeau M."/>
            <person name="Bulach D.M."/>
            <person name="Bouchier C."/>
            <person name="Zuerner R.L."/>
            <person name="Zidane N."/>
            <person name="Wilson P.J."/>
            <person name="Creno S."/>
            <person name="Kuczek E.S."/>
            <person name="Bommezzadri S."/>
            <person name="Davis J.C."/>
            <person name="McGrath A."/>
            <person name="Johnson M.J."/>
            <person name="Boursaux-Eude C."/>
            <person name="Seemann T."/>
            <person name="Rouy Z."/>
            <person name="Coppel R.L."/>
            <person name="Rood J.I."/>
            <person name="Lajus A."/>
            <person name="Davies J.K."/>
            <person name="Medigue C."/>
            <person name="Adler B."/>
        </authorList>
    </citation>
    <scope>NUCLEOTIDE SEQUENCE [LARGE SCALE GENOMIC DNA]</scope>
    <source>
        <strain evidence="11">Patoc 1 / ATCC 23582 / Paris</strain>
    </source>
</reference>
<evidence type="ECO:0000259" key="9">
    <source>
        <dbReference type="PROSITE" id="PS51373"/>
    </source>
</evidence>
<keyword evidence="2 7" id="KW-0004">4Fe-4S</keyword>
<dbReference type="AlphaFoldDB" id="B0SLJ7"/>
<feature type="region of interest" description="Disordered" evidence="8">
    <location>
        <begin position="36"/>
        <end position="57"/>
    </location>
</feature>
<dbReference type="InterPro" id="IPR036369">
    <property type="entry name" value="HIPIP_sf"/>
</dbReference>
<dbReference type="GO" id="GO:0051539">
    <property type="term" value="F:4 iron, 4 sulfur cluster binding"/>
    <property type="evidence" value="ECO:0007669"/>
    <property type="project" value="UniProtKB-KW"/>
</dbReference>
<comment type="function">
    <text evidence="7">Specific class of high-redox-potential 4Fe-4S ferredoxins. Functions in anaerobic electron transport in most purple and in some other photosynthetic bacteria and in at least one genus (Paracoccus) of halophilic, denitrifying bacteria.</text>
</comment>
<dbReference type="OrthoDB" id="331550at2"/>
<evidence type="ECO:0000313" key="10">
    <source>
        <dbReference type="EMBL" id="ABZ98583.1"/>
    </source>
</evidence>
<gene>
    <name evidence="10" type="ordered locus">LEPBI_I2496</name>
</gene>
<dbReference type="Proteomes" id="UP000001847">
    <property type="component" value="Chromosome I"/>
</dbReference>
<keyword evidence="3 7" id="KW-0479">Metal-binding</keyword>
<evidence type="ECO:0000256" key="4">
    <source>
        <dbReference type="ARBA" id="ARBA00022982"/>
    </source>
</evidence>
<organism evidence="10 11">
    <name type="scientific">Leptospira biflexa serovar Patoc (strain Patoc 1 / ATCC 23582 / Paris)</name>
    <dbReference type="NCBI Taxonomy" id="456481"/>
    <lineage>
        <taxon>Bacteria</taxon>
        <taxon>Pseudomonadati</taxon>
        <taxon>Spirochaetota</taxon>
        <taxon>Spirochaetia</taxon>
        <taxon>Leptospirales</taxon>
        <taxon>Leptospiraceae</taxon>
        <taxon>Leptospira</taxon>
    </lineage>
</organism>
<comment type="similarity">
    <text evidence="7">Belongs to the high-potential iron-sulfur protein (HiPIP) family.</text>
</comment>
<dbReference type="KEGG" id="lbi:LEPBI_I2496"/>
<evidence type="ECO:0000256" key="5">
    <source>
        <dbReference type="ARBA" id="ARBA00023004"/>
    </source>
</evidence>
<keyword evidence="1 7" id="KW-0813">Transport</keyword>
<evidence type="ECO:0000256" key="1">
    <source>
        <dbReference type="ARBA" id="ARBA00022448"/>
    </source>
</evidence>
<dbReference type="Pfam" id="PF01355">
    <property type="entry name" value="HIPIP"/>
    <property type="match status" value="1"/>
</dbReference>
<name>B0SLJ7_LEPBP</name>
<evidence type="ECO:0000256" key="3">
    <source>
        <dbReference type="ARBA" id="ARBA00022723"/>
    </source>
</evidence>
<keyword evidence="5 7" id="KW-0408">Iron</keyword>
<accession>B0SLJ7</accession>
<keyword evidence="11" id="KW-1185">Reference proteome</keyword>
<dbReference type="HOGENOM" id="CLU_147871_0_0_12"/>
<dbReference type="Gene3D" id="4.10.490.10">
    <property type="entry name" value="High potential iron-sulphur protein"/>
    <property type="match status" value="1"/>
</dbReference>
<dbReference type="InterPro" id="IPR000170">
    <property type="entry name" value="High_potential_FeS_prot"/>
</dbReference>
<dbReference type="SUPFAM" id="SSF57652">
    <property type="entry name" value="HIPIP (high potential iron protein)"/>
    <property type="match status" value="1"/>
</dbReference>
<evidence type="ECO:0000256" key="7">
    <source>
        <dbReference type="RuleBase" id="RU000620"/>
    </source>
</evidence>
<dbReference type="GO" id="GO:0019646">
    <property type="term" value="P:aerobic electron transport chain"/>
    <property type="evidence" value="ECO:0007669"/>
    <property type="project" value="InterPro"/>
</dbReference>
<comment type="subunit">
    <text evidence="7">Homodimer.</text>
</comment>
<dbReference type="GO" id="GO:0046872">
    <property type="term" value="F:metal ion binding"/>
    <property type="evidence" value="ECO:0007669"/>
    <property type="project" value="UniProtKB-KW"/>
</dbReference>
<evidence type="ECO:0000313" key="11">
    <source>
        <dbReference type="Proteomes" id="UP000001847"/>
    </source>
</evidence>